<feature type="region of interest" description="Disordered" evidence="1">
    <location>
        <begin position="22"/>
        <end position="47"/>
    </location>
</feature>
<organism evidence="2 3">
    <name type="scientific">Iris pallida</name>
    <name type="common">Sweet iris</name>
    <dbReference type="NCBI Taxonomy" id="29817"/>
    <lineage>
        <taxon>Eukaryota</taxon>
        <taxon>Viridiplantae</taxon>
        <taxon>Streptophyta</taxon>
        <taxon>Embryophyta</taxon>
        <taxon>Tracheophyta</taxon>
        <taxon>Spermatophyta</taxon>
        <taxon>Magnoliopsida</taxon>
        <taxon>Liliopsida</taxon>
        <taxon>Asparagales</taxon>
        <taxon>Iridaceae</taxon>
        <taxon>Iridoideae</taxon>
        <taxon>Irideae</taxon>
        <taxon>Iris</taxon>
    </lineage>
</organism>
<proteinExistence type="predicted"/>
<evidence type="ECO:0000256" key="1">
    <source>
        <dbReference type="SAM" id="MobiDB-lite"/>
    </source>
</evidence>
<protein>
    <submittedName>
        <fullName evidence="2">Uncharacterized protein</fullName>
    </submittedName>
</protein>
<evidence type="ECO:0000313" key="2">
    <source>
        <dbReference type="EMBL" id="KAJ6802655.1"/>
    </source>
</evidence>
<sequence>MVVSSGDGDELRRCFGRLKTMRGGARGGAAKNNSDRKERENSKESGDVVRCQNVLGTVYYL</sequence>
<reference evidence="2" key="1">
    <citation type="journal article" date="2023" name="GigaByte">
        <title>Genome assembly of the bearded iris, Iris pallida Lam.</title>
        <authorList>
            <person name="Bruccoleri R.E."/>
            <person name="Oakeley E.J."/>
            <person name="Faust A.M.E."/>
            <person name="Altorfer M."/>
            <person name="Dessus-Babus S."/>
            <person name="Burckhardt D."/>
            <person name="Oertli M."/>
            <person name="Naumann U."/>
            <person name="Petersen F."/>
            <person name="Wong J."/>
        </authorList>
    </citation>
    <scope>NUCLEOTIDE SEQUENCE</scope>
    <source>
        <strain evidence="2">GSM-AAB239-AS_SAM_17_03QT</strain>
    </source>
</reference>
<dbReference type="EMBL" id="JANAVB010037020">
    <property type="protein sequence ID" value="KAJ6802655.1"/>
    <property type="molecule type" value="Genomic_DNA"/>
</dbReference>
<accession>A0AAX6EF78</accession>
<dbReference type="Proteomes" id="UP001140949">
    <property type="component" value="Unassembled WGS sequence"/>
</dbReference>
<evidence type="ECO:0000313" key="3">
    <source>
        <dbReference type="Proteomes" id="UP001140949"/>
    </source>
</evidence>
<dbReference type="AlphaFoldDB" id="A0AAX6EF78"/>
<gene>
    <name evidence="2" type="ORF">M6B38_190895</name>
</gene>
<name>A0AAX6EF78_IRIPA</name>
<reference evidence="2" key="2">
    <citation type="submission" date="2023-04" db="EMBL/GenBank/DDBJ databases">
        <authorList>
            <person name="Bruccoleri R.E."/>
            <person name="Oakeley E.J."/>
            <person name="Faust A.-M."/>
            <person name="Dessus-Babus S."/>
            <person name="Altorfer M."/>
            <person name="Burckhardt D."/>
            <person name="Oertli M."/>
            <person name="Naumann U."/>
            <person name="Petersen F."/>
            <person name="Wong J."/>
        </authorList>
    </citation>
    <scope>NUCLEOTIDE SEQUENCE</scope>
    <source>
        <strain evidence="2">GSM-AAB239-AS_SAM_17_03QT</strain>
        <tissue evidence="2">Leaf</tissue>
    </source>
</reference>
<feature type="compositionally biased region" description="Basic and acidic residues" evidence="1">
    <location>
        <begin position="33"/>
        <end position="47"/>
    </location>
</feature>
<comment type="caution">
    <text evidence="2">The sequence shown here is derived from an EMBL/GenBank/DDBJ whole genome shotgun (WGS) entry which is preliminary data.</text>
</comment>
<keyword evidence="3" id="KW-1185">Reference proteome</keyword>